<dbReference type="AlphaFoldDB" id="A0A644YXS1"/>
<name>A0A644YXS1_9ZZZZ</name>
<protein>
    <submittedName>
        <fullName evidence="1">Uncharacterized protein</fullName>
    </submittedName>
</protein>
<sequence>MNADRERIDVGRTDRLHDWVDDSVKSEEVVEARVVVPEPQCRGVSHGVGSSLVSRFTASS</sequence>
<reference evidence="1" key="1">
    <citation type="submission" date="2019-08" db="EMBL/GenBank/DDBJ databases">
        <authorList>
            <person name="Kucharzyk K."/>
            <person name="Murdoch R.W."/>
            <person name="Higgins S."/>
            <person name="Loffler F."/>
        </authorList>
    </citation>
    <scope>NUCLEOTIDE SEQUENCE</scope>
</reference>
<gene>
    <name evidence="1" type="ORF">SDC9_79374</name>
</gene>
<evidence type="ECO:0000313" key="1">
    <source>
        <dbReference type="EMBL" id="MPM32808.1"/>
    </source>
</evidence>
<dbReference type="EMBL" id="VSSQ01006470">
    <property type="protein sequence ID" value="MPM32808.1"/>
    <property type="molecule type" value="Genomic_DNA"/>
</dbReference>
<comment type="caution">
    <text evidence="1">The sequence shown here is derived from an EMBL/GenBank/DDBJ whole genome shotgun (WGS) entry which is preliminary data.</text>
</comment>
<proteinExistence type="predicted"/>
<organism evidence="1">
    <name type="scientific">bioreactor metagenome</name>
    <dbReference type="NCBI Taxonomy" id="1076179"/>
    <lineage>
        <taxon>unclassified sequences</taxon>
        <taxon>metagenomes</taxon>
        <taxon>ecological metagenomes</taxon>
    </lineage>
</organism>
<accession>A0A644YXS1</accession>